<dbReference type="AlphaFoldDB" id="A0A0F9R2D9"/>
<dbReference type="EMBL" id="LAZR01003332">
    <property type="protein sequence ID" value="KKN19466.1"/>
    <property type="molecule type" value="Genomic_DNA"/>
</dbReference>
<name>A0A0F9R2D9_9ZZZZ</name>
<gene>
    <name evidence="1" type="ORF">LCGC14_0945380</name>
</gene>
<comment type="caution">
    <text evidence="1">The sequence shown here is derived from an EMBL/GenBank/DDBJ whole genome shotgun (WGS) entry which is preliminary data.</text>
</comment>
<reference evidence="1" key="1">
    <citation type="journal article" date="2015" name="Nature">
        <title>Complex archaea that bridge the gap between prokaryotes and eukaryotes.</title>
        <authorList>
            <person name="Spang A."/>
            <person name="Saw J.H."/>
            <person name="Jorgensen S.L."/>
            <person name="Zaremba-Niedzwiedzka K."/>
            <person name="Martijn J."/>
            <person name="Lind A.E."/>
            <person name="van Eijk R."/>
            <person name="Schleper C."/>
            <person name="Guy L."/>
            <person name="Ettema T.J."/>
        </authorList>
    </citation>
    <scope>NUCLEOTIDE SEQUENCE</scope>
</reference>
<proteinExistence type="predicted"/>
<organism evidence="1">
    <name type="scientific">marine sediment metagenome</name>
    <dbReference type="NCBI Taxonomy" id="412755"/>
    <lineage>
        <taxon>unclassified sequences</taxon>
        <taxon>metagenomes</taxon>
        <taxon>ecological metagenomes</taxon>
    </lineage>
</organism>
<sequence length="88" mass="10362">MGGMKMLLTKSKINCQVCKKIIFKEDKSVELNTYKNKKVIDERYFHFNCYLDWFNKCIDDRINEVAPKALKNALSMLPKNMKRLIGVD</sequence>
<evidence type="ECO:0008006" key="2">
    <source>
        <dbReference type="Google" id="ProtNLM"/>
    </source>
</evidence>
<accession>A0A0F9R2D9</accession>
<protein>
    <recommendedName>
        <fullName evidence="2">PARP-type domain-containing protein</fullName>
    </recommendedName>
</protein>
<evidence type="ECO:0000313" key="1">
    <source>
        <dbReference type="EMBL" id="KKN19466.1"/>
    </source>
</evidence>